<keyword evidence="2" id="KW-1185">Reference proteome</keyword>
<comment type="caution">
    <text evidence="1">The sequence shown here is derived from an EMBL/GenBank/DDBJ whole genome shotgun (WGS) entry which is preliminary data.</text>
</comment>
<accession>A0A8X6RBA6</accession>
<evidence type="ECO:0000313" key="2">
    <source>
        <dbReference type="Proteomes" id="UP000887159"/>
    </source>
</evidence>
<proteinExistence type="predicted"/>
<dbReference type="AlphaFoldDB" id="A0A8X6RBA6"/>
<evidence type="ECO:0000313" key="1">
    <source>
        <dbReference type="EMBL" id="GFX88989.1"/>
    </source>
</evidence>
<dbReference type="EMBL" id="BMAU01021067">
    <property type="protein sequence ID" value="GFX88989.1"/>
    <property type="molecule type" value="Genomic_DNA"/>
</dbReference>
<reference evidence="1" key="1">
    <citation type="submission" date="2020-08" db="EMBL/GenBank/DDBJ databases">
        <title>Multicomponent nature underlies the extraordinary mechanical properties of spider dragline silk.</title>
        <authorList>
            <person name="Kono N."/>
            <person name="Nakamura H."/>
            <person name="Mori M."/>
            <person name="Yoshida Y."/>
            <person name="Ohtoshi R."/>
            <person name="Malay A.D."/>
            <person name="Moran D.A.P."/>
            <person name="Tomita M."/>
            <person name="Numata K."/>
            <person name="Arakawa K."/>
        </authorList>
    </citation>
    <scope>NUCLEOTIDE SEQUENCE</scope>
</reference>
<sequence>MDEILTTARDLELEVNEDDIKELIMERVFLWASGLQNSPQSHIMTSLILGMAKVVVSNLLSGMTAIGRTMESGRRGYGASSGRKS</sequence>
<protein>
    <submittedName>
        <fullName evidence="1">Uncharacterized protein</fullName>
    </submittedName>
</protein>
<name>A0A8X6RBA6_TRICX</name>
<dbReference type="Proteomes" id="UP000887159">
    <property type="component" value="Unassembled WGS sequence"/>
</dbReference>
<organism evidence="1 2">
    <name type="scientific">Trichonephila clavipes</name>
    <name type="common">Golden silk orbweaver</name>
    <name type="synonym">Nephila clavipes</name>
    <dbReference type="NCBI Taxonomy" id="2585209"/>
    <lineage>
        <taxon>Eukaryota</taxon>
        <taxon>Metazoa</taxon>
        <taxon>Ecdysozoa</taxon>
        <taxon>Arthropoda</taxon>
        <taxon>Chelicerata</taxon>
        <taxon>Arachnida</taxon>
        <taxon>Araneae</taxon>
        <taxon>Araneomorphae</taxon>
        <taxon>Entelegynae</taxon>
        <taxon>Araneoidea</taxon>
        <taxon>Nephilidae</taxon>
        <taxon>Trichonephila</taxon>
    </lineage>
</organism>
<gene>
    <name evidence="1" type="ORF">TNCV_2852891</name>
</gene>